<accession>A0A3S5AHX4</accession>
<proteinExistence type="predicted"/>
<dbReference type="AlphaFoldDB" id="A0A3S5AHX4"/>
<sequence length="93" mass="10137">MQLPPGLAKCLLEVEQLVATAPSSGGGLFLITDPYCREELAPISHLAQRLMASKYQKDDELPSDASGQSETIVMVRFVNSTPDSSSIDRIMLR</sequence>
<protein>
    <submittedName>
        <fullName evidence="1">Uncharacterized protein</fullName>
    </submittedName>
</protein>
<dbReference type="EMBL" id="CAAALY010255238">
    <property type="protein sequence ID" value="VEL37528.1"/>
    <property type="molecule type" value="Genomic_DNA"/>
</dbReference>
<dbReference type="Proteomes" id="UP000784294">
    <property type="component" value="Unassembled WGS sequence"/>
</dbReference>
<name>A0A3S5AHX4_9PLAT</name>
<evidence type="ECO:0000313" key="2">
    <source>
        <dbReference type="Proteomes" id="UP000784294"/>
    </source>
</evidence>
<reference evidence="1" key="1">
    <citation type="submission" date="2018-11" db="EMBL/GenBank/DDBJ databases">
        <authorList>
            <consortium name="Pathogen Informatics"/>
        </authorList>
    </citation>
    <scope>NUCLEOTIDE SEQUENCE</scope>
</reference>
<gene>
    <name evidence="1" type="ORF">PXEA_LOCUS30968</name>
</gene>
<keyword evidence="2" id="KW-1185">Reference proteome</keyword>
<evidence type="ECO:0000313" key="1">
    <source>
        <dbReference type="EMBL" id="VEL37528.1"/>
    </source>
</evidence>
<comment type="caution">
    <text evidence="1">The sequence shown here is derived from an EMBL/GenBank/DDBJ whole genome shotgun (WGS) entry which is preliminary data.</text>
</comment>
<organism evidence="1 2">
    <name type="scientific">Protopolystoma xenopodis</name>
    <dbReference type="NCBI Taxonomy" id="117903"/>
    <lineage>
        <taxon>Eukaryota</taxon>
        <taxon>Metazoa</taxon>
        <taxon>Spiralia</taxon>
        <taxon>Lophotrochozoa</taxon>
        <taxon>Platyhelminthes</taxon>
        <taxon>Monogenea</taxon>
        <taxon>Polyopisthocotylea</taxon>
        <taxon>Polystomatidea</taxon>
        <taxon>Polystomatidae</taxon>
        <taxon>Protopolystoma</taxon>
    </lineage>
</organism>